<dbReference type="FunFam" id="2.60.40.10:FF:000029">
    <property type="entry name" value="Myomesin 1"/>
    <property type="match status" value="2"/>
</dbReference>
<dbReference type="Pfam" id="PF00041">
    <property type="entry name" value="fn3"/>
    <property type="match status" value="5"/>
</dbReference>
<reference evidence="9" key="3">
    <citation type="submission" date="2025-09" db="UniProtKB">
        <authorList>
            <consortium name="Ensembl"/>
        </authorList>
    </citation>
    <scope>IDENTIFICATION</scope>
</reference>
<dbReference type="SUPFAM" id="SSF48726">
    <property type="entry name" value="Immunoglobulin"/>
    <property type="match status" value="5"/>
</dbReference>
<reference evidence="9" key="1">
    <citation type="submission" date="2021-04" db="EMBL/GenBank/DDBJ databases">
        <authorList>
            <consortium name="Wellcome Sanger Institute Data Sharing"/>
        </authorList>
    </citation>
    <scope>NUCLEOTIDE SEQUENCE [LARGE SCALE GENOMIC DNA]</scope>
</reference>
<evidence type="ECO:0000256" key="1">
    <source>
        <dbReference type="ARBA" id="ARBA00004496"/>
    </source>
</evidence>
<feature type="domain" description="Fibronectin type-III" evidence="8">
    <location>
        <begin position="284"/>
        <end position="379"/>
    </location>
</feature>
<dbReference type="GO" id="GO:0005198">
    <property type="term" value="F:structural molecule activity"/>
    <property type="evidence" value="ECO:0007669"/>
    <property type="project" value="UniProtKB-ARBA"/>
</dbReference>
<evidence type="ECO:0000256" key="2">
    <source>
        <dbReference type="ARBA" id="ARBA00022433"/>
    </source>
</evidence>
<dbReference type="InterPro" id="IPR013783">
    <property type="entry name" value="Ig-like_fold"/>
</dbReference>
<keyword evidence="2" id="KW-0787">Thick filament</keyword>
<dbReference type="PANTHER" id="PTHR13817:SF16">
    <property type="entry name" value="MYOMESIN-1"/>
    <property type="match status" value="1"/>
</dbReference>
<protein>
    <recommendedName>
        <fullName evidence="11">Myomesin 1b</fullName>
    </recommendedName>
</protein>
<dbReference type="CDD" id="cd00063">
    <property type="entry name" value="FN3"/>
    <property type="match status" value="5"/>
</dbReference>
<dbReference type="Pfam" id="PF07679">
    <property type="entry name" value="I-set"/>
    <property type="match status" value="3"/>
</dbReference>
<dbReference type="GO" id="GO:0045214">
    <property type="term" value="P:sarcomere organization"/>
    <property type="evidence" value="ECO:0007669"/>
    <property type="project" value="TreeGrafter"/>
</dbReference>
<dbReference type="PROSITE" id="PS50835">
    <property type="entry name" value="IG_LIKE"/>
    <property type="match status" value="5"/>
</dbReference>
<evidence type="ECO:0000313" key="9">
    <source>
        <dbReference type="Ensembl" id="ENSATEP00000061153.2"/>
    </source>
</evidence>
<feature type="domain" description="Fibronectin type-III" evidence="8">
    <location>
        <begin position="411"/>
        <end position="505"/>
    </location>
</feature>
<keyword evidence="5" id="KW-0514">Muscle protein</keyword>
<keyword evidence="4" id="KW-0677">Repeat</keyword>
<feature type="domain" description="Ig-like" evidence="7">
    <location>
        <begin position="809"/>
        <end position="900"/>
    </location>
</feature>
<feature type="domain" description="Ig-like" evidence="7">
    <location>
        <begin position="57"/>
        <end position="148"/>
    </location>
</feature>
<sequence length="1322" mass="147795">MARRDMFTSGLEMERSEQISRKEVMRESAERISQNKRIHEHEEHFKRMNEDSLMHAPEFVIKPRSHTVWEKQCVRLHCTVSGWPDPRVVWYKNNVAVDPLANPGKYKVESRYNVHSLEINRCDFDDTAQYRVSAMNSKGELSAFASVVVKSRFHRVPAPSCQLYFGTTLIQLKSVNTHIVDKFGVSFGREGETMSLGCTVVIYPALHRYQPEVQWYRDDVLLSPSKWHHMHWSGDRATLTFTHLNKEDEGLYTLRVTTKSGYETYSAYVFVRDADAEVEGAPGAPLDVRCLDANKDYIIVTWKQPAVDGGNSILGYFVDRCEIGTTHWIQCNDTPVKFARFPVTGLVEGRSYIFRVRAVNKSGMSHPSRVSEPVAAMDPADRARMRGTSAPWTGQIIVTEEEPAEGVVPGQPLELQVTEATKNYVVLSWKPPGEKGLEGVMYYVEKCVSGTDSWQRVNTEIPVKSPRFALFDLAEGKSYRFRVRCCNSAGVGEPSDPTEATTVGDKLDIPSAPGKVVPTRNTDTSVVVSWEASRDAKELIGYYIEGSIVGSQVWEPCNNKPVNATRFICHGLITGEKYVFRVRAVNAAGLSQFSQESEPVEVKAAIASPAPPYGITVLECVRDSMVLAWKQPTFIGGADITGYFVDYREIIDGVPGKWHEANIKAVSERAYRVSDLKENRKYQFQVRAANMAGVGIPSLPSDTFLCEEWTIAVPGPPHDLQIRDVRNDSLVLLWKPPVYQGRNPVNGYYVDIKEADAPEEAWRGVNNKATETTYIKIQNLKEGESYVFRVRAQNKAGVGKTSDVTEPVPALTKPGTKEIVVDVDDNGVISLNFECGDLIPDSKFVWSKNYEEITDPSRLTIETKGNKSKAVFNTPAEEDIGIYSCLVTHTDGASASYTLSEEELKRLLEISHDHKFPIIPLKSELAVELLEKGRVRFWLQAEKMSANGKVDYVFNDNVLSQGEKYKMNFDKNTGVIEMIMESLTPADEGTFTFQLQDGKATNQSSLVLIGEGTFIYISPHFIEYLSYEVTPECCVILKCKVGNMKKETSALWYKDGHQIKADEHLGFTEGITTKDSGVYEVVLKDDRGKDTSTLNLTNQSFKDLMNEVFSFIANSSTPLKITSTDEGIRLYTFVSYYNDLLQVTWHYKDSAIAFSDRIKSGVVGEQLWLQIKEPTEKDMGKYAIEFNDGKGGLRRSVELSGQGETHSKFLAAAIAERSRARVAGGLPDVVTIQEGKALNLTCNISGDPVPEVTWLKNDREITSDDHCILKFESGKFASFTITGVNTSDSGKYSILVKNKYGTESGDFTVSVFIPEDVGGKKK</sequence>
<dbReference type="GeneTree" id="ENSGT00940000154982"/>
<keyword evidence="6" id="KW-0393">Immunoglobulin domain</keyword>
<dbReference type="FunFam" id="2.60.40.10:FF:000179">
    <property type="entry name" value="Myomesin 2"/>
    <property type="match status" value="1"/>
</dbReference>
<dbReference type="FunFam" id="2.60.40.10:FF:000222">
    <property type="entry name" value="Myomesin 1"/>
    <property type="match status" value="1"/>
</dbReference>
<feature type="domain" description="Ig-like" evidence="7">
    <location>
        <begin position="190"/>
        <end position="270"/>
    </location>
</feature>
<name>A0A7N6FHA5_ANATE</name>
<dbReference type="SMART" id="SM00060">
    <property type="entry name" value="FN3"/>
    <property type="match status" value="5"/>
</dbReference>
<dbReference type="CDD" id="cd00096">
    <property type="entry name" value="Ig"/>
    <property type="match status" value="2"/>
</dbReference>
<feature type="domain" description="Fibronectin type-III" evidence="8">
    <location>
        <begin position="611"/>
        <end position="709"/>
    </location>
</feature>
<evidence type="ECO:0000256" key="3">
    <source>
        <dbReference type="ARBA" id="ARBA00022490"/>
    </source>
</evidence>
<keyword evidence="3" id="KW-0963">Cytoplasm</keyword>
<evidence type="ECO:0000313" key="10">
    <source>
        <dbReference type="Proteomes" id="UP000265040"/>
    </source>
</evidence>
<feature type="domain" description="Ig-like" evidence="7">
    <location>
        <begin position="1019"/>
        <end position="1097"/>
    </location>
</feature>
<evidence type="ECO:0000256" key="4">
    <source>
        <dbReference type="ARBA" id="ARBA00022737"/>
    </source>
</evidence>
<keyword evidence="10" id="KW-1185">Reference proteome</keyword>
<evidence type="ECO:0000259" key="8">
    <source>
        <dbReference type="PROSITE" id="PS50853"/>
    </source>
</evidence>
<dbReference type="Gene3D" id="2.60.40.10">
    <property type="entry name" value="Immunoglobulins"/>
    <property type="match status" value="12"/>
</dbReference>
<comment type="subcellular location">
    <subcellularLocation>
        <location evidence="1">Cytoplasm</location>
    </subcellularLocation>
</comment>
<dbReference type="FunFam" id="2.60.40.10:FF:000197">
    <property type="entry name" value="Myomesin 1"/>
    <property type="match status" value="1"/>
</dbReference>
<dbReference type="CDD" id="cd20951">
    <property type="entry name" value="IgI_titin_I1-like"/>
    <property type="match status" value="1"/>
</dbReference>
<organism evidence="9 10">
    <name type="scientific">Anabas testudineus</name>
    <name type="common">Climbing perch</name>
    <name type="synonym">Anthias testudineus</name>
    <dbReference type="NCBI Taxonomy" id="64144"/>
    <lineage>
        <taxon>Eukaryota</taxon>
        <taxon>Metazoa</taxon>
        <taxon>Chordata</taxon>
        <taxon>Craniata</taxon>
        <taxon>Vertebrata</taxon>
        <taxon>Euteleostomi</taxon>
        <taxon>Actinopterygii</taxon>
        <taxon>Neopterygii</taxon>
        <taxon>Teleostei</taxon>
        <taxon>Neoteleostei</taxon>
        <taxon>Acanthomorphata</taxon>
        <taxon>Anabantaria</taxon>
        <taxon>Anabantiformes</taxon>
        <taxon>Anabantoidei</taxon>
        <taxon>Anabantidae</taxon>
        <taxon>Anabas</taxon>
    </lineage>
</organism>
<proteinExistence type="predicted"/>
<dbReference type="InterPro" id="IPR036179">
    <property type="entry name" value="Ig-like_dom_sf"/>
</dbReference>
<dbReference type="FunFam" id="2.60.40.10:FF:002172">
    <property type="entry name" value="Myomesin 1a (skelemin)"/>
    <property type="match status" value="1"/>
</dbReference>
<dbReference type="InterPro" id="IPR007110">
    <property type="entry name" value="Ig-like_dom"/>
</dbReference>
<dbReference type="InterPro" id="IPR003599">
    <property type="entry name" value="Ig_sub"/>
</dbReference>
<dbReference type="GO" id="GO:0032982">
    <property type="term" value="C:myosin filament"/>
    <property type="evidence" value="ECO:0007669"/>
    <property type="project" value="UniProtKB-KW"/>
</dbReference>
<reference evidence="9" key="2">
    <citation type="submission" date="2025-08" db="UniProtKB">
        <authorList>
            <consortium name="Ensembl"/>
        </authorList>
    </citation>
    <scope>IDENTIFICATION</scope>
</reference>
<dbReference type="FunFam" id="2.60.40.10:FF:000134">
    <property type="entry name" value="Myomesin 1"/>
    <property type="match status" value="1"/>
</dbReference>
<dbReference type="AlphaFoldDB" id="A0A7N6FHA5"/>
<dbReference type="FunFam" id="2.60.40.10:FF:000069">
    <property type="entry name" value="Alpha-protein kinase 3"/>
    <property type="match status" value="1"/>
</dbReference>
<dbReference type="SUPFAM" id="SSF49265">
    <property type="entry name" value="Fibronectin type III"/>
    <property type="match status" value="3"/>
</dbReference>
<evidence type="ECO:0000256" key="6">
    <source>
        <dbReference type="ARBA" id="ARBA00023319"/>
    </source>
</evidence>
<dbReference type="InterPro" id="IPR003961">
    <property type="entry name" value="FN3_dom"/>
</dbReference>
<evidence type="ECO:0008006" key="11">
    <source>
        <dbReference type="Google" id="ProtNLM"/>
    </source>
</evidence>
<feature type="domain" description="Fibronectin type-III" evidence="8">
    <location>
        <begin position="716"/>
        <end position="815"/>
    </location>
</feature>
<dbReference type="InterPro" id="IPR036116">
    <property type="entry name" value="FN3_sf"/>
</dbReference>
<evidence type="ECO:0000259" key="7">
    <source>
        <dbReference type="PROSITE" id="PS50835"/>
    </source>
</evidence>
<dbReference type="PRINTS" id="PR00014">
    <property type="entry name" value="FNTYPEIII"/>
</dbReference>
<dbReference type="SMART" id="SM00409">
    <property type="entry name" value="IG"/>
    <property type="match status" value="5"/>
</dbReference>
<accession>A0A7N6FHA5</accession>
<dbReference type="FunFam" id="2.60.40.10:FF:000124">
    <property type="entry name" value="Myomesin 1"/>
    <property type="match status" value="1"/>
</dbReference>
<dbReference type="Proteomes" id="UP000265040">
    <property type="component" value="Chromosome 2"/>
</dbReference>
<dbReference type="FunFam" id="2.60.40.10:FF:000192">
    <property type="entry name" value="Myomesin 1"/>
    <property type="match status" value="1"/>
</dbReference>
<dbReference type="Ensembl" id="ENSATET00000061699.2">
    <property type="protein sequence ID" value="ENSATEP00000061153.2"/>
    <property type="gene ID" value="ENSATEG00000003376.3"/>
</dbReference>
<dbReference type="SMART" id="SM00408">
    <property type="entry name" value="IGc2"/>
    <property type="match status" value="4"/>
</dbReference>
<evidence type="ECO:0000256" key="5">
    <source>
        <dbReference type="ARBA" id="ARBA00023179"/>
    </source>
</evidence>
<feature type="domain" description="Ig-like" evidence="7">
    <location>
        <begin position="1232"/>
        <end position="1310"/>
    </location>
</feature>
<dbReference type="PANTHER" id="PTHR13817">
    <property type="entry name" value="TITIN"/>
    <property type="match status" value="1"/>
</dbReference>
<dbReference type="PROSITE" id="PS50853">
    <property type="entry name" value="FN3"/>
    <property type="match status" value="5"/>
</dbReference>
<feature type="domain" description="Fibronectin type-III" evidence="8">
    <location>
        <begin position="512"/>
        <end position="605"/>
    </location>
</feature>
<dbReference type="GO" id="GO:0031430">
    <property type="term" value="C:M band"/>
    <property type="evidence" value="ECO:0007669"/>
    <property type="project" value="TreeGrafter"/>
</dbReference>
<dbReference type="InterPro" id="IPR003598">
    <property type="entry name" value="Ig_sub2"/>
</dbReference>
<dbReference type="InterPro" id="IPR013098">
    <property type="entry name" value="Ig_I-set"/>
</dbReference>
<dbReference type="InterPro" id="IPR050964">
    <property type="entry name" value="Striated_Muscle_Regulatory"/>
</dbReference>